<name>A0AAN9HBL0_9TELE</name>
<dbReference type="InterPro" id="IPR032071">
    <property type="entry name" value="DUF4806"/>
</dbReference>
<comment type="caution">
    <text evidence="2">The sequence shown here is derived from an EMBL/GenBank/DDBJ whole genome shotgun (WGS) entry which is preliminary data.</text>
</comment>
<feature type="domain" description="DUF4806" evidence="1">
    <location>
        <begin position="19"/>
        <end position="96"/>
    </location>
</feature>
<accession>A0AAN9HBL0</accession>
<dbReference type="PANTHER" id="PTHR34153">
    <property type="entry name" value="SI:CH211-262H13.3-RELATED-RELATED"/>
    <property type="match status" value="1"/>
</dbReference>
<keyword evidence="3" id="KW-1185">Reference proteome</keyword>
<protein>
    <recommendedName>
        <fullName evidence="1">DUF4806 domain-containing protein</fullName>
    </recommendedName>
</protein>
<dbReference type="Pfam" id="PF16064">
    <property type="entry name" value="DUF4806"/>
    <property type="match status" value="1"/>
</dbReference>
<dbReference type="Proteomes" id="UP001364617">
    <property type="component" value="Unassembled WGS sequence"/>
</dbReference>
<evidence type="ECO:0000313" key="2">
    <source>
        <dbReference type="EMBL" id="KAK7160642.1"/>
    </source>
</evidence>
<sequence>MQNMSQPSTAVSDLTEVLEEPSKTVEELEELCDKLKDADLRKKMIRYLCLQSGGTLGDGVRRMLKKIGDNSLWKHYSYRGRKGKRKFQQLLINDVIIRACSKAYPHQKTQSVEEMIAVTLKHAPDREKTANQASAL</sequence>
<dbReference type="PANTHER" id="PTHR34153:SF2">
    <property type="entry name" value="SI:CH211-262H13.3-RELATED"/>
    <property type="match status" value="1"/>
</dbReference>
<dbReference type="AlphaFoldDB" id="A0AAN9HBL0"/>
<evidence type="ECO:0000313" key="3">
    <source>
        <dbReference type="Proteomes" id="UP001364617"/>
    </source>
</evidence>
<organism evidence="2 3">
    <name type="scientific">Phoxinus phoxinus</name>
    <name type="common">Eurasian minnow</name>
    <dbReference type="NCBI Taxonomy" id="58324"/>
    <lineage>
        <taxon>Eukaryota</taxon>
        <taxon>Metazoa</taxon>
        <taxon>Chordata</taxon>
        <taxon>Craniata</taxon>
        <taxon>Vertebrata</taxon>
        <taxon>Euteleostomi</taxon>
        <taxon>Actinopterygii</taxon>
        <taxon>Neopterygii</taxon>
        <taxon>Teleostei</taxon>
        <taxon>Ostariophysi</taxon>
        <taxon>Cypriniformes</taxon>
        <taxon>Leuciscidae</taxon>
        <taxon>Phoxininae</taxon>
        <taxon>Phoxinus</taxon>
    </lineage>
</organism>
<proteinExistence type="predicted"/>
<evidence type="ECO:0000259" key="1">
    <source>
        <dbReference type="Pfam" id="PF16064"/>
    </source>
</evidence>
<dbReference type="EMBL" id="JAYKXH010000008">
    <property type="protein sequence ID" value="KAK7160642.1"/>
    <property type="molecule type" value="Genomic_DNA"/>
</dbReference>
<gene>
    <name evidence="2" type="ORF">R3I93_008333</name>
</gene>
<reference evidence="2 3" key="1">
    <citation type="submission" date="2024-02" db="EMBL/GenBank/DDBJ databases">
        <title>Chromosome-level genome assembly of the Eurasian Minnow (Phoxinus phoxinus).</title>
        <authorList>
            <person name="Oriowo T.O."/>
            <person name="Martin S."/>
            <person name="Stange M."/>
            <person name="Chrysostomakis Y."/>
            <person name="Brown T."/>
            <person name="Winkler S."/>
            <person name="Kukowka S."/>
            <person name="Myers E.W."/>
            <person name="Bohne A."/>
        </authorList>
    </citation>
    <scope>NUCLEOTIDE SEQUENCE [LARGE SCALE GENOMIC DNA]</scope>
    <source>
        <strain evidence="2">ZFMK-TIS-60720</strain>
        <tissue evidence="2">Whole Organism</tissue>
    </source>
</reference>